<evidence type="ECO:0000256" key="8">
    <source>
        <dbReference type="ARBA" id="ARBA00022692"/>
    </source>
</evidence>
<feature type="transmembrane region" description="Helical" evidence="18">
    <location>
        <begin position="146"/>
        <end position="164"/>
    </location>
</feature>
<evidence type="ECO:0000256" key="12">
    <source>
        <dbReference type="ARBA" id="ARBA00022989"/>
    </source>
</evidence>
<sequence>MHKLFKLLFTSILLISTLIAISAQSWLGMWIALEINLLSFIPLMNNSKNMMSTESSIKYFVTQALASTILLFSLIMMSMNSTMWMINESSTMMFNSALLTKMGAAPFHFWFPEVIEGLSWSNSLILLTWQKIAPMVMLMYNLNTSFMAIIIVFCMIIGGVMGINQISLRKILAYSSINHIGWMIASMMFMETIWIYYFLVYALMTFNIIYILNKQNIFFLKQLFNSMKNQHIMKTFFMMNFLSLGGLPPFIGFLPKWITIQLMIQNSFIMIAVVMIVTTLITLFFYIRISLSTLVLSANEINFFVHNKQANFNIIVVNFLTVFGLVYCTMIFNIL</sequence>
<evidence type="ECO:0000256" key="4">
    <source>
        <dbReference type="ARBA" id="ARBA00012944"/>
    </source>
</evidence>
<name>A0A191ZRE0_9COLE</name>
<evidence type="ECO:0000256" key="1">
    <source>
        <dbReference type="ARBA" id="ARBA00003257"/>
    </source>
</evidence>
<feature type="transmembrane region" description="Helical" evidence="18">
    <location>
        <begin position="59"/>
        <end position="79"/>
    </location>
</feature>
<dbReference type="EMBL" id="KT876891">
    <property type="protein sequence ID" value="ANJ70433.1"/>
    <property type="molecule type" value="Genomic_DNA"/>
</dbReference>
<proteinExistence type="inferred from homology"/>
<dbReference type="GO" id="GO:0006120">
    <property type="term" value="P:mitochondrial electron transport, NADH to ubiquinone"/>
    <property type="evidence" value="ECO:0007669"/>
    <property type="project" value="InterPro"/>
</dbReference>
<evidence type="ECO:0000256" key="2">
    <source>
        <dbReference type="ARBA" id="ARBA00004448"/>
    </source>
</evidence>
<dbReference type="AlphaFoldDB" id="A0A191ZRE0"/>
<keyword evidence="13 18" id="KW-0520">NAD</keyword>
<dbReference type="EC" id="7.1.1.2" evidence="4 18"/>
<accession>A0A191ZRE0</accession>
<dbReference type="PRINTS" id="PR01436">
    <property type="entry name" value="NADHDHGNASE2"/>
</dbReference>
<feature type="transmembrane region" description="Helical" evidence="18">
    <location>
        <begin position="195"/>
        <end position="212"/>
    </location>
</feature>
<feature type="transmembrane region" description="Helical" evidence="18">
    <location>
        <begin position="232"/>
        <end position="255"/>
    </location>
</feature>
<evidence type="ECO:0000256" key="16">
    <source>
        <dbReference type="ARBA" id="ARBA00023136"/>
    </source>
</evidence>
<dbReference type="Pfam" id="PF00361">
    <property type="entry name" value="Proton_antipo_M"/>
    <property type="match status" value="1"/>
</dbReference>
<keyword evidence="9 18" id="KW-0999">Mitochondrion inner membrane</keyword>
<dbReference type="InterPro" id="IPR050175">
    <property type="entry name" value="Complex_I_Subunit_2"/>
</dbReference>
<comment type="catalytic activity">
    <reaction evidence="17 18">
        <text>a ubiquinone + NADH + 5 H(+)(in) = a ubiquinol + NAD(+) + 4 H(+)(out)</text>
        <dbReference type="Rhea" id="RHEA:29091"/>
        <dbReference type="Rhea" id="RHEA-COMP:9565"/>
        <dbReference type="Rhea" id="RHEA-COMP:9566"/>
        <dbReference type="ChEBI" id="CHEBI:15378"/>
        <dbReference type="ChEBI" id="CHEBI:16389"/>
        <dbReference type="ChEBI" id="CHEBI:17976"/>
        <dbReference type="ChEBI" id="CHEBI:57540"/>
        <dbReference type="ChEBI" id="CHEBI:57945"/>
        <dbReference type="EC" id="7.1.1.2"/>
    </reaction>
</comment>
<feature type="transmembrane region" description="Helical" evidence="18">
    <location>
        <begin position="267"/>
        <end position="289"/>
    </location>
</feature>
<evidence type="ECO:0000256" key="9">
    <source>
        <dbReference type="ARBA" id="ARBA00022792"/>
    </source>
</evidence>
<gene>
    <name evidence="20" type="primary">nad2</name>
</gene>
<evidence type="ECO:0000256" key="10">
    <source>
        <dbReference type="ARBA" id="ARBA00022967"/>
    </source>
</evidence>
<evidence type="ECO:0000256" key="6">
    <source>
        <dbReference type="ARBA" id="ARBA00022448"/>
    </source>
</evidence>
<keyword evidence="8 18" id="KW-0812">Transmembrane</keyword>
<keyword evidence="6" id="KW-0813">Transport</keyword>
<evidence type="ECO:0000256" key="13">
    <source>
        <dbReference type="ARBA" id="ARBA00023027"/>
    </source>
</evidence>
<comment type="subcellular location">
    <subcellularLocation>
        <location evidence="2 18">Mitochondrion inner membrane</location>
        <topology evidence="2 18">Multi-pass membrane protein</topology>
    </subcellularLocation>
</comment>
<evidence type="ECO:0000256" key="11">
    <source>
        <dbReference type="ARBA" id="ARBA00022982"/>
    </source>
</evidence>
<evidence type="ECO:0000313" key="20">
    <source>
        <dbReference type="EMBL" id="ANJ70433.1"/>
    </source>
</evidence>
<dbReference type="InterPro" id="IPR003917">
    <property type="entry name" value="NADH_UbQ_OxRdtase_chain2"/>
</dbReference>
<keyword evidence="16 18" id="KW-0472">Membrane</keyword>
<dbReference type="PANTHER" id="PTHR46552">
    <property type="entry name" value="NADH-UBIQUINONE OXIDOREDUCTASE CHAIN 2"/>
    <property type="match status" value="1"/>
</dbReference>
<evidence type="ECO:0000256" key="18">
    <source>
        <dbReference type="RuleBase" id="RU003403"/>
    </source>
</evidence>
<evidence type="ECO:0000259" key="19">
    <source>
        <dbReference type="Pfam" id="PF00361"/>
    </source>
</evidence>
<feature type="transmembrane region" description="Helical" evidence="18">
    <location>
        <begin position="30"/>
        <end position="47"/>
    </location>
</feature>
<keyword evidence="14 18" id="KW-0830">Ubiquinone</keyword>
<keyword evidence="11 18" id="KW-0249">Electron transport</keyword>
<protein>
    <recommendedName>
        <fullName evidence="5 18">NADH-ubiquinone oxidoreductase chain 2</fullName>
        <ecNumber evidence="4 18">7.1.1.2</ecNumber>
    </recommendedName>
</protein>
<comment type="similarity">
    <text evidence="3 18">Belongs to the complex I subunit 2 family.</text>
</comment>
<evidence type="ECO:0000256" key="17">
    <source>
        <dbReference type="ARBA" id="ARBA00049551"/>
    </source>
</evidence>
<keyword evidence="15 18" id="KW-0496">Mitochondrion</keyword>
<evidence type="ECO:0000256" key="5">
    <source>
        <dbReference type="ARBA" id="ARBA00021008"/>
    </source>
</evidence>
<evidence type="ECO:0000256" key="14">
    <source>
        <dbReference type="ARBA" id="ARBA00023075"/>
    </source>
</evidence>
<keyword evidence="10 18" id="KW-1278">Translocase</keyword>
<comment type="function">
    <text evidence="1">Core subunit of the mitochondrial membrane respiratory chain NADH dehydrogenase (Complex I) that is believed to belong to the minimal assembly required for catalysis. Complex I functions in the transfer of electrons from NADH to the respiratory chain. The immediate electron acceptor for the enzyme is believed to be ubiquinone.</text>
</comment>
<keyword evidence="12 18" id="KW-1133">Transmembrane helix</keyword>
<feature type="domain" description="NADH:quinone oxidoreductase/Mrp antiporter transmembrane" evidence="19">
    <location>
        <begin position="23"/>
        <end position="282"/>
    </location>
</feature>
<dbReference type="PANTHER" id="PTHR46552:SF1">
    <property type="entry name" value="NADH-UBIQUINONE OXIDOREDUCTASE CHAIN 2"/>
    <property type="match status" value="1"/>
</dbReference>
<evidence type="ECO:0000256" key="7">
    <source>
        <dbReference type="ARBA" id="ARBA00022660"/>
    </source>
</evidence>
<geneLocation type="mitochondrion" evidence="20"/>
<comment type="function">
    <text evidence="18">Core subunit of the mitochondrial membrane respiratory chain NADH dehydrogenase (Complex I) which catalyzes electron transfer from NADH through the respiratory chain, using ubiquinone as an electron acceptor. Essential for the catalytic activity and assembly of complex I.</text>
</comment>
<evidence type="ECO:0000256" key="3">
    <source>
        <dbReference type="ARBA" id="ARBA00007012"/>
    </source>
</evidence>
<keyword evidence="7 18" id="KW-0679">Respiratory chain</keyword>
<dbReference type="GO" id="GO:0008137">
    <property type="term" value="F:NADH dehydrogenase (ubiquinone) activity"/>
    <property type="evidence" value="ECO:0007669"/>
    <property type="project" value="UniProtKB-EC"/>
</dbReference>
<evidence type="ECO:0000256" key="15">
    <source>
        <dbReference type="ARBA" id="ARBA00023128"/>
    </source>
</evidence>
<dbReference type="InterPro" id="IPR001750">
    <property type="entry name" value="ND/Mrp_TM"/>
</dbReference>
<organism evidence="20">
    <name type="scientific">Helochares sp. BMNH1425100</name>
    <dbReference type="NCBI Taxonomy" id="2558027"/>
    <lineage>
        <taxon>Eukaryota</taxon>
        <taxon>Metazoa</taxon>
        <taxon>Ecdysozoa</taxon>
        <taxon>Arthropoda</taxon>
        <taxon>Hexapoda</taxon>
        <taxon>Insecta</taxon>
        <taxon>Pterygota</taxon>
        <taxon>Neoptera</taxon>
        <taxon>Endopterygota</taxon>
        <taxon>Coleoptera</taxon>
        <taxon>Polyphaga</taxon>
        <taxon>Staphyliniformia</taxon>
        <taxon>Hydrophilidae</taxon>
        <taxon>Acidocerinae</taxon>
        <taxon>Helochares</taxon>
    </lineage>
</organism>
<feature type="transmembrane region" description="Helical" evidence="18">
    <location>
        <begin position="310"/>
        <end position="332"/>
    </location>
</feature>
<dbReference type="GO" id="GO:0005743">
    <property type="term" value="C:mitochondrial inner membrane"/>
    <property type="evidence" value="ECO:0007669"/>
    <property type="project" value="UniProtKB-SubCell"/>
</dbReference>
<reference evidence="20" key="1">
    <citation type="journal article" date="2016" name="Mol. Ecol. Resour.">
        <title>Lessons from genome skimming of arthropod-preserving ethanol.</title>
        <authorList>
            <person name="Linard B."/>
            <person name="Arribas P."/>
            <person name="Andujar C."/>
            <person name="Crampton-Platt A."/>
            <person name="Vogler A.P."/>
        </authorList>
    </citation>
    <scope>NUCLEOTIDE SEQUENCE</scope>
</reference>